<evidence type="ECO:0000256" key="2">
    <source>
        <dbReference type="SAM" id="MobiDB-lite"/>
    </source>
</evidence>
<dbReference type="EMBL" id="CP155447">
    <property type="protein sequence ID" value="XBH04204.1"/>
    <property type="molecule type" value="Genomic_DNA"/>
</dbReference>
<evidence type="ECO:0000256" key="1">
    <source>
        <dbReference type="PROSITE-ProRule" id="PRU00339"/>
    </source>
</evidence>
<feature type="compositionally biased region" description="Gly residues" evidence="2">
    <location>
        <begin position="26"/>
        <end position="62"/>
    </location>
</feature>
<dbReference type="Gene3D" id="1.25.40.10">
    <property type="entry name" value="Tetratricopeptide repeat domain"/>
    <property type="match status" value="1"/>
</dbReference>
<organism evidence="3">
    <name type="scientific">Singulisphaera sp. Ch08</name>
    <dbReference type="NCBI Taxonomy" id="3120278"/>
    <lineage>
        <taxon>Bacteria</taxon>
        <taxon>Pseudomonadati</taxon>
        <taxon>Planctomycetota</taxon>
        <taxon>Planctomycetia</taxon>
        <taxon>Isosphaerales</taxon>
        <taxon>Isosphaeraceae</taxon>
        <taxon>Singulisphaera</taxon>
    </lineage>
</organism>
<dbReference type="Pfam" id="PF13432">
    <property type="entry name" value="TPR_16"/>
    <property type="match status" value="1"/>
</dbReference>
<protein>
    <submittedName>
        <fullName evidence="3">CDC27 family protein</fullName>
    </submittedName>
</protein>
<dbReference type="InterPro" id="IPR011990">
    <property type="entry name" value="TPR-like_helical_dom_sf"/>
</dbReference>
<sequence length="718" mass="74398">MGTTWKLVLVFGLCLTWLEPTYGQRGGGAGRSGGGARAGGGGRPGGGAGGVRSGGGRPGGGMTSPVSRPSISRPGGGYAGAGSRPGAGASNRPAQRPSTTPGSTYRPGTGGITRPTPLPGGGNRPGAGGGGSYAPGIGNRPGLGDNRPGGGINRPGLGDYRPGGGINRPGLGDNRPGGGINRPGLGDYRPGGGINRPGLGDNRPGGGINRPGLGDNRPGGGINRPGLGDNRPGGGINRPGLGDNRPGGGINRPGLGDNRPGGGINRPGQGDYRPGGGINRPGVGVNRPGGGINRPGLGDNLGVVNRPNQRPGGGWFGNSNIVNNNINVNINNGWGGGGRWHGQGWGRPNSHFRGHWYRGSWGRNHFGRWVGPVGWGVGPWRRPIHVFPTWGHAGLVGWGLGPWANRWMYTGFTNPYFIAPVINTTVIANAQPVVVHDYSRPLDLTSVSSEPEDTEQDDSTFLAARDAFKTGDFARALSLTDLALKPYPNDPVLHEFRALCLFALGRYDEAAGVLYAVLTAGPGWDWATMIGLYPDVDTYTSHIRALEAAIRTNPNTASNRFVLAYQYMVQDHIEQARQQFQQVAKLQPKDGLAAQFAKLLAPDSEGTAVAASEPAQPTETEPMPSPPPAALVGTWKAKPSADVSIELTVQADGQFAWDVNADGQADSIIGEADYLDGVLTLSQADAPPLVGKVLNLDANQFGFELLGGPQAATIQFSR</sequence>
<keyword evidence="1" id="KW-0802">TPR repeat</keyword>
<feature type="region of interest" description="Disordered" evidence="2">
    <location>
        <begin position="26"/>
        <end position="311"/>
    </location>
</feature>
<dbReference type="AlphaFoldDB" id="A0AAU7CFS0"/>
<feature type="compositionally biased region" description="Polar residues" evidence="2">
    <location>
        <begin position="92"/>
        <end position="103"/>
    </location>
</feature>
<feature type="compositionally biased region" description="Gly residues" evidence="2">
    <location>
        <begin position="74"/>
        <end position="85"/>
    </location>
</feature>
<reference evidence="3" key="1">
    <citation type="submission" date="2024-05" db="EMBL/GenBank/DDBJ databases">
        <title>Planctomycetes of the genus Singulisphaera possess chitinolytic capabilities.</title>
        <authorList>
            <person name="Ivanova A."/>
        </authorList>
    </citation>
    <scope>NUCLEOTIDE SEQUENCE</scope>
    <source>
        <strain evidence="3">Ch08T</strain>
    </source>
</reference>
<name>A0AAU7CFS0_9BACT</name>
<feature type="compositionally biased region" description="Gly residues" evidence="2">
    <location>
        <begin position="119"/>
        <end position="133"/>
    </location>
</feature>
<dbReference type="RefSeq" id="WP_406696957.1">
    <property type="nucleotide sequence ID" value="NZ_CP155447.1"/>
</dbReference>
<feature type="repeat" description="TPR" evidence="1">
    <location>
        <begin position="557"/>
        <end position="590"/>
    </location>
</feature>
<dbReference type="InterPro" id="IPR019734">
    <property type="entry name" value="TPR_rpt"/>
</dbReference>
<gene>
    <name evidence="3" type="ORF">V5E97_38815</name>
</gene>
<dbReference type="PROSITE" id="PS50005">
    <property type="entry name" value="TPR"/>
    <property type="match status" value="1"/>
</dbReference>
<proteinExistence type="predicted"/>
<accession>A0AAU7CFS0</accession>
<evidence type="ECO:0000313" key="3">
    <source>
        <dbReference type="EMBL" id="XBH04204.1"/>
    </source>
</evidence>
<feature type="region of interest" description="Disordered" evidence="2">
    <location>
        <begin position="605"/>
        <end position="627"/>
    </location>
</feature>
<dbReference type="SUPFAM" id="SSF48452">
    <property type="entry name" value="TPR-like"/>
    <property type="match status" value="1"/>
</dbReference>